<keyword evidence="2" id="KW-0677">Repeat</keyword>
<keyword evidence="3 5" id="KW-0106">Calcium</keyword>
<keyword evidence="4 7" id="KW-0472">Membrane</keyword>
<evidence type="ECO:0000256" key="1">
    <source>
        <dbReference type="ARBA" id="ARBA00004370"/>
    </source>
</evidence>
<keyword evidence="9" id="KW-1185">Reference proteome</keyword>
<evidence type="ECO:0000256" key="6">
    <source>
        <dbReference type="SAM" id="MobiDB-lite"/>
    </source>
</evidence>
<name>A0AA85K4L0_TRIRE</name>
<feature type="domain" description="Cadherin" evidence="8">
    <location>
        <begin position="682"/>
        <end position="809"/>
    </location>
</feature>
<dbReference type="GO" id="GO:0016477">
    <property type="term" value="P:cell migration"/>
    <property type="evidence" value="ECO:0007669"/>
    <property type="project" value="TreeGrafter"/>
</dbReference>
<evidence type="ECO:0000259" key="8">
    <source>
        <dbReference type="PROSITE" id="PS50268"/>
    </source>
</evidence>
<proteinExistence type="predicted"/>
<dbReference type="Proteomes" id="UP000050795">
    <property type="component" value="Unassembled WGS sequence"/>
</dbReference>
<dbReference type="PROSITE" id="PS00232">
    <property type="entry name" value="CADHERIN_1"/>
    <property type="match status" value="3"/>
</dbReference>
<dbReference type="Gene3D" id="2.60.40.60">
    <property type="entry name" value="Cadherins"/>
    <property type="match status" value="7"/>
</dbReference>
<evidence type="ECO:0000313" key="9">
    <source>
        <dbReference type="Proteomes" id="UP000050795"/>
    </source>
</evidence>
<dbReference type="AlphaFoldDB" id="A0AA85K4L0"/>
<reference evidence="9" key="1">
    <citation type="submission" date="2022-06" db="EMBL/GenBank/DDBJ databases">
        <authorList>
            <person name="Berger JAMES D."/>
            <person name="Berger JAMES D."/>
        </authorList>
    </citation>
    <scope>NUCLEOTIDE SEQUENCE [LARGE SCALE GENOMIC DNA]</scope>
</reference>
<feature type="compositionally biased region" description="Polar residues" evidence="6">
    <location>
        <begin position="1163"/>
        <end position="1172"/>
    </location>
</feature>
<keyword evidence="7" id="KW-0812">Transmembrane</keyword>
<evidence type="ECO:0000256" key="2">
    <source>
        <dbReference type="ARBA" id="ARBA00022737"/>
    </source>
</evidence>
<feature type="transmembrane region" description="Helical" evidence="7">
    <location>
        <begin position="994"/>
        <end position="1018"/>
    </location>
</feature>
<dbReference type="GO" id="GO:0045296">
    <property type="term" value="F:cadherin binding"/>
    <property type="evidence" value="ECO:0007669"/>
    <property type="project" value="TreeGrafter"/>
</dbReference>
<dbReference type="GO" id="GO:0034332">
    <property type="term" value="P:adherens junction organization"/>
    <property type="evidence" value="ECO:0007669"/>
    <property type="project" value="TreeGrafter"/>
</dbReference>
<dbReference type="PRINTS" id="PR00205">
    <property type="entry name" value="CADHERIN"/>
</dbReference>
<reference evidence="10" key="2">
    <citation type="submission" date="2023-11" db="UniProtKB">
        <authorList>
            <consortium name="WormBaseParasite"/>
        </authorList>
    </citation>
    <scope>IDENTIFICATION</scope>
</reference>
<dbReference type="WBParaSite" id="TREG1_77340.1">
    <property type="protein sequence ID" value="TREG1_77340.1"/>
    <property type="gene ID" value="TREG1_77340"/>
</dbReference>
<dbReference type="GO" id="GO:0016342">
    <property type="term" value="C:catenin complex"/>
    <property type="evidence" value="ECO:0007669"/>
    <property type="project" value="TreeGrafter"/>
</dbReference>
<dbReference type="InterPro" id="IPR039808">
    <property type="entry name" value="Cadherin"/>
</dbReference>
<accession>A0AA85K4L0</accession>
<dbReference type="GO" id="GO:0007156">
    <property type="term" value="P:homophilic cell adhesion via plasma membrane adhesion molecules"/>
    <property type="evidence" value="ECO:0007669"/>
    <property type="project" value="InterPro"/>
</dbReference>
<dbReference type="SMART" id="SM00112">
    <property type="entry name" value="CA"/>
    <property type="match status" value="5"/>
</dbReference>
<dbReference type="InterPro" id="IPR020894">
    <property type="entry name" value="Cadherin_CS"/>
</dbReference>
<sequence length="1228" mass="138650">MVKCFRIDRRTGDLYTTNEAKHLLDSEKLCMNHQNNNNKLISSGVYASTRMSYHHYCTVNLLISINNRILITINVQIEDVNDNAPILPDYNLQRIFINETSLPEVTRVSLKPAYDADFNGYNQLYYYISIVNDNSNNINDLHVDINPFRIEYRSQLNGSNMSDDLNLILTKSLDYESQSEYKMNLTVCDGDRKTKHTIVHCSSQMLLISVNNINDELPWFQVTNYTAVIKETTPISSDIIKVTAKDNDASPYNEIYYRILPSSDSLLVFNSQELFQIQPRTGVISLAKAFPKPGEYKFLVQAVDNADTDDYDTSVNNSTGDTHRLTKGVTYEAVNNAHSNIASVAIQVVDVNNHAPRIEIQQTHDSLLYYSNPSPTAPPPPLKSMNGNYSKFILLNISENVPINTPIAYFKITDEDQLKNAETTCKLIRSSDGEPFLYARNDNSYQADLFFKLIPVNRISEHVSIQKLILVRQLDAEDLYEDLLLKEVEPTLKLESNIAGYLGILLVCSDFGTPKLSTSMPIIIAVNDVNEFYPSIEVIKSSTYSSVVFKSYFNQTYIYDVNITENIPIGSQIVQLIATDKDIKAVIEFVQSTKLKTPFIIDKSKGVLKTTAEIDYEYTTNYKVIIHVHDMKPPELLSLTTTVMLNIFIEDMNDNPPEFITPPPSEIQFDGYTVVEPIRKYQNSLKIIEFEEETIHTKPLGRVRAVDRDSGRNAEIIYFIAEISTDLESDQLNRQKFISWNKAFSNFSSLPKILIDADGALWCEGKLDREKIPIIDLVIGAHDLGEPKLTSYTKVRIILKDINDNQPEWQFPTEVDFLVAVSKSVPIGTIITRVRATDKDEQSKNGLVNYYIADLDGDNEISSKSQLLTGKLIPHIFEMDAKSGELRVKQSLTDLPNGFLEIILKAEDNGRTPQKSFAKLILYITNDSDLLNMNTPKKLLAFYQKEKHTKLLNSQLLTFAKFNEIIPSLMNSDSGSLYISRTVGQQDPESVKHLSIVIGASIIGAIIVICLIALLIGLKFTTRFQNRSKFISATKMNKNDYDPRKIESANSCIKQISHHSCISSDIPVETPNDSNSIHSLMKGIHHTHKIEINDSNTEKLFSPSFNENYFRCSPTSIQTSIPVSMIRTPEDIHYLPIHSALDLTENIPLRLLHVSTNDKFTESQCSNSNTFHKNNENNDTSDNTNNNIDSSTNELVTPHSLTIIASVVPTCNIKTALLPILSQDHCSE</sequence>
<dbReference type="GO" id="GO:0007043">
    <property type="term" value="P:cell-cell junction assembly"/>
    <property type="evidence" value="ECO:0007669"/>
    <property type="project" value="TreeGrafter"/>
</dbReference>
<evidence type="ECO:0000256" key="4">
    <source>
        <dbReference type="ARBA" id="ARBA00023136"/>
    </source>
</evidence>
<evidence type="ECO:0000256" key="5">
    <source>
        <dbReference type="PROSITE-ProRule" id="PRU00043"/>
    </source>
</evidence>
<keyword evidence="7" id="KW-1133">Transmembrane helix</keyword>
<dbReference type="Pfam" id="PF00028">
    <property type="entry name" value="Cadherin"/>
    <property type="match status" value="2"/>
</dbReference>
<dbReference type="PROSITE" id="PS50268">
    <property type="entry name" value="CADHERIN_2"/>
    <property type="match status" value="6"/>
</dbReference>
<dbReference type="PANTHER" id="PTHR24027">
    <property type="entry name" value="CADHERIN-23"/>
    <property type="match status" value="1"/>
</dbReference>
<dbReference type="GO" id="GO:0005912">
    <property type="term" value="C:adherens junction"/>
    <property type="evidence" value="ECO:0007669"/>
    <property type="project" value="TreeGrafter"/>
</dbReference>
<dbReference type="GO" id="GO:0000902">
    <property type="term" value="P:cell morphogenesis"/>
    <property type="evidence" value="ECO:0007669"/>
    <property type="project" value="TreeGrafter"/>
</dbReference>
<feature type="domain" description="Cadherin" evidence="8">
    <location>
        <begin position="113"/>
        <end position="220"/>
    </location>
</feature>
<dbReference type="GO" id="GO:0008013">
    <property type="term" value="F:beta-catenin binding"/>
    <property type="evidence" value="ECO:0007669"/>
    <property type="project" value="TreeGrafter"/>
</dbReference>
<dbReference type="SUPFAM" id="SSF49313">
    <property type="entry name" value="Cadherin-like"/>
    <property type="match status" value="5"/>
</dbReference>
<dbReference type="InterPro" id="IPR002126">
    <property type="entry name" value="Cadherin-like_dom"/>
</dbReference>
<feature type="domain" description="Cadherin" evidence="8">
    <location>
        <begin position="389"/>
        <end position="536"/>
    </location>
</feature>
<dbReference type="CDD" id="cd11304">
    <property type="entry name" value="Cadherin_repeat"/>
    <property type="match status" value="6"/>
</dbReference>
<feature type="compositionally biased region" description="Low complexity" evidence="6">
    <location>
        <begin position="1177"/>
        <end position="1192"/>
    </location>
</feature>
<dbReference type="InterPro" id="IPR015919">
    <property type="entry name" value="Cadherin-like_sf"/>
</dbReference>
<feature type="domain" description="Cadherin" evidence="8">
    <location>
        <begin position="555"/>
        <end position="659"/>
    </location>
</feature>
<feature type="domain" description="Cadherin" evidence="8">
    <location>
        <begin position="221"/>
        <end position="358"/>
    </location>
</feature>
<dbReference type="PANTHER" id="PTHR24027:SF438">
    <property type="entry name" value="CADHERIN 23"/>
    <property type="match status" value="1"/>
</dbReference>
<dbReference type="GO" id="GO:0016339">
    <property type="term" value="P:calcium-dependent cell-cell adhesion via plasma membrane cell adhesion molecules"/>
    <property type="evidence" value="ECO:0007669"/>
    <property type="project" value="TreeGrafter"/>
</dbReference>
<dbReference type="GO" id="GO:0044331">
    <property type="term" value="P:cell-cell adhesion mediated by cadherin"/>
    <property type="evidence" value="ECO:0007669"/>
    <property type="project" value="TreeGrafter"/>
</dbReference>
<feature type="domain" description="Cadherin" evidence="8">
    <location>
        <begin position="813"/>
        <end position="938"/>
    </location>
</feature>
<organism evidence="9 10">
    <name type="scientific">Trichobilharzia regenti</name>
    <name type="common">Nasal bird schistosome</name>
    <dbReference type="NCBI Taxonomy" id="157069"/>
    <lineage>
        <taxon>Eukaryota</taxon>
        <taxon>Metazoa</taxon>
        <taxon>Spiralia</taxon>
        <taxon>Lophotrochozoa</taxon>
        <taxon>Platyhelminthes</taxon>
        <taxon>Trematoda</taxon>
        <taxon>Digenea</taxon>
        <taxon>Strigeidida</taxon>
        <taxon>Schistosomatoidea</taxon>
        <taxon>Schistosomatidae</taxon>
        <taxon>Trichobilharzia</taxon>
    </lineage>
</organism>
<protein>
    <recommendedName>
        <fullName evidence="8">Cadherin domain-containing protein</fullName>
    </recommendedName>
</protein>
<dbReference type="GO" id="GO:0005509">
    <property type="term" value="F:calcium ion binding"/>
    <property type="evidence" value="ECO:0007669"/>
    <property type="project" value="UniProtKB-UniRule"/>
</dbReference>
<evidence type="ECO:0000313" key="10">
    <source>
        <dbReference type="WBParaSite" id="TREG1_77340.1"/>
    </source>
</evidence>
<evidence type="ECO:0000256" key="3">
    <source>
        <dbReference type="ARBA" id="ARBA00022837"/>
    </source>
</evidence>
<evidence type="ECO:0000256" key="7">
    <source>
        <dbReference type="SAM" id="Phobius"/>
    </source>
</evidence>
<comment type="subcellular location">
    <subcellularLocation>
        <location evidence="1">Membrane</location>
    </subcellularLocation>
</comment>
<feature type="region of interest" description="Disordered" evidence="6">
    <location>
        <begin position="1163"/>
        <end position="1192"/>
    </location>
</feature>